<sequence length="557" mass="61806">MPRHAYKGQAGLDIDVIDFQSVYVPGDTVLGHVSCSQPFSQKKMSGDVSRTEVRIRLFGRAKTKVLRKSQNSTQIYRGRAVLFDQSHVVSQGAMTGPARFPFAITIPKTSQPGFASRGDDWAREKSEPVSQQPVAGGGHREGFYLSSSQDDVTKHGLPSVFYFSSKSGWSGSKFEAYIEYVLEASLVCPGAESITVQFPLFIRKQSTANPIEGSDYEFGIHEATRLLRTEMLLADDVERKMTFRERQRRFWNPSKTPKYTYTTKVVYPTVIQLEHPDPIPIKLFIVPKLQNELTSICPDDDLSRLPSVKFVSIELSLKAKTRTRTPGTFSKYHKEEREHEFTIPFGLSQADYSVKIPLVVRGNIRDEPPPDYKAGEISTKLADETHSAATNSENPDSNDGNGRFSIRPVDDSIMKTPDIPMLNYSHFVPSEEGHFFIGSPFNIGAHLGIRLSQTGSTTLGAAAESPFGRCLYPSFDTYNISLTHQLEWTIRLACAGETHDVRGTANVRILPPSEEQEAHKKALLGPEGMEKNYDDLAMAMGMAKTAAGLVVDVLGAL</sequence>
<dbReference type="Proteomes" id="UP001392437">
    <property type="component" value="Unassembled WGS sequence"/>
</dbReference>
<evidence type="ECO:0000256" key="1">
    <source>
        <dbReference type="SAM" id="MobiDB-lite"/>
    </source>
</evidence>
<feature type="compositionally biased region" description="Basic and acidic residues" evidence="1">
    <location>
        <begin position="117"/>
        <end position="127"/>
    </location>
</feature>
<proteinExistence type="predicted"/>
<organism evidence="2 3">
    <name type="scientific">Apiospora kogelbergensis</name>
    <dbReference type="NCBI Taxonomy" id="1337665"/>
    <lineage>
        <taxon>Eukaryota</taxon>
        <taxon>Fungi</taxon>
        <taxon>Dikarya</taxon>
        <taxon>Ascomycota</taxon>
        <taxon>Pezizomycotina</taxon>
        <taxon>Sordariomycetes</taxon>
        <taxon>Xylariomycetidae</taxon>
        <taxon>Amphisphaeriales</taxon>
        <taxon>Apiosporaceae</taxon>
        <taxon>Apiospora</taxon>
    </lineage>
</organism>
<reference evidence="2 3" key="1">
    <citation type="submission" date="2023-01" db="EMBL/GenBank/DDBJ databases">
        <title>Analysis of 21 Apiospora genomes using comparative genomics revels a genus with tremendous synthesis potential of carbohydrate active enzymes and secondary metabolites.</title>
        <authorList>
            <person name="Sorensen T."/>
        </authorList>
    </citation>
    <scope>NUCLEOTIDE SEQUENCE [LARGE SCALE GENOMIC DNA]</scope>
    <source>
        <strain evidence="2 3">CBS 117206</strain>
    </source>
</reference>
<dbReference type="EMBL" id="JAQQWP010000008">
    <property type="protein sequence ID" value="KAK8106008.1"/>
    <property type="molecule type" value="Genomic_DNA"/>
</dbReference>
<gene>
    <name evidence="2" type="ORF">PG999_009367</name>
</gene>
<dbReference type="InterPro" id="IPR014752">
    <property type="entry name" value="Arrestin-like_C"/>
</dbReference>
<feature type="region of interest" description="Disordered" evidence="1">
    <location>
        <begin position="115"/>
        <end position="137"/>
    </location>
</feature>
<name>A0AAW0QL44_9PEZI</name>
<evidence type="ECO:0000313" key="2">
    <source>
        <dbReference type="EMBL" id="KAK8106008.1"/>
    </source>
</evidence>
<evidence type="ECO:0008006" key="4">
    <source>
        <dbReference type="Google" id="ProtNLM"/>
    </source>
</evidence>
<comment type="caution">
    <text evidence="2">The sequence shown here is derived from an EMBL/GenBank/DDBJ whole genome shotgun (WGS) entry which is preliminary data.</text>
</comment>
<protein>
    <recommendedName>
        <fullName evidence="4">Arrestin-like N-terminal domain-containing protein</fullName>
    </recommendedName>
</protein>
<dbReference type="AlphaFoldDB" id="A0AAW0QL44"/>
<evidence type="ECO:0000313" key="3">
    <source>
        <dbReference type="Proteomes" id="UP001392437"/>
    </source>
</evidence>
<feature type="compositionally biased region" description="Polar residues" evidence="1">
    <location>
        <begin position="387"/>
        <end position="400"/>
    </location>
</feature>
<accession>A0AAW0QL44</accession>
<dbReference type="Gene3D" id="2.60.40.640">
    <property type="match status" value="1"/>
</dbReference>
<feature type="region of interest" description="Disordered" evidence="1">
    <location>
        <begin position="385"/>
        <end position="404"/>
    </location>
</feature>
<keyword evidence="3" id="KW-1185">Reference proteome</keyword>